<evidence type="ECO:0000313" key="7">
    <source>
        <dbReference type="EMBL" id="DBA29905.1"/>
    </source>
</evidence>
<dbReference type="AlphaFoldDB" id="A0AAV3APY1"/>
<sequence>MFLSIIFAAIGVVGSLYGFVVSIVGMAKGPVCQYHPLLNLTQTKWGRPFDSELEDFNKDNYLFNKEFWNTCIYPQGVVEFNIILFSIMLASTCISLILCSIQMVNGLFGCLCGTCRGKNDLD</sequence>
<proteinExistence type="inferred from homology"/>
<accession>A0AAV3APY1</accession>
<dbReference type="PANTHER" id="PTHR14198">
    <property type="entry name" value="TRANSMEMBRANE 4 L6 FAMILY MEMBER 1-RELATED"/>
    <property type="match status" value="1"/>
</dbReference>
<evidence type="ECO:0000256" key="6">
    <source>
        <dbReference type="SAM" id="Phobius"/>
    </source>
</evidence>
<organism evidence="7 8">
    <name type="scientific">Pyxicephalus adspersus</name>
    <name type="common">African bullfrog</name>
    <dbReference type="NCBI Taxonomy" id="30357"/>
    <lineage>
        <taxon>Eukaryota</taxon>
        <taxon>Metazoa</taxon>
        <taxon>Chordata</taxon>
        <taxon>Craniata</taxon>
        <taxon>Vertebrata</taxon>
        <taxon>Euteleostomi</taxon>
        <taxon>Amphibia</taxon>
        <taxon>Batrachia</taxon>
        <taxon>Anura</taxon>
        <taxon>Neobatrachia</taxon>
        <taxon>Ranoidea</taxon>
        <taxon>Pyxicephalidae</taxon>
        <taxon>Pyxicephalinae</taxon>
        <taxon>Pyxicephalus</taxon>
    </lineage>
</organism>
<dbReference type="InterPro" id="IPR008661">
    <property type="entry name" value="L6_membrane"/>
</dbReference>
<keyword evidence="5 6" id="KW-0472">Membrane</keyword>
<gene>
    <name evidence="7" type="ORF">GDO54_005956</name>
</gene>
<keyword evidence="4 6" id="KW-1133">Transmembrane helix</keyword>
<dbReference type="Pfam" id="PF05805">
    <property type="entry name" value="L6_membrane"/>
    <property type="match status" value="1"/>
</dbReference>
<evidence type="ECO:0000256" key="3">
    <source>
        <dbReference type="ARBA" id="ARBA00022692"/>
    </source>
</evidence>
<evidence type="ECO:0000256" key="2">
    <source>
        <dbReference type="ARBA" id="ARBA00006193"/>
    </source>
</evidence>
<evidence type="ECO:0000256" key="1">
    <source>
        <dbReference type="ARBA" id="ARBA00004141"/>
    </source>
</evidence>
<feature type="transmembrane region" description="Helical" evidence="6">
    <location>
        <begin position="6"/>
        <end position="27"/>
    </location>
</feature>
<dbReference type="PANTHER" id="PTHR14198:SF23">
    <property type="entry name" value="SI:CH211-137I24.10"/>
    <property type="match status" value="1"/>
</dbReference>
<dbReference type="EMBL" id="DYDO01000002">
    <property type="protein sequence ID" value="DBA29905.1"/>
    <property type="molecule type" value="Genomic_DNA"/>
</dbReference>
<protein>
    <submittedName>
        <fullName evidence="7">Uncharacterized protein</fullName>
    </submittedName>
</protein>
<evidence type="ECO:0000256" key="4">
    <source>
        <dbReference type="ARBA" id="ARBA00022989"/>
    </source>
</evidence>
<keyword evidence="3 6" id="KW-0812">Transmembrane</keyword>
<comment type="subcellular location">
    <subcellularLocation>
        <location evidence="1">Membrane</location>
        <topology evidence="1">Multi-pass membrane protein</topology>
    </subcellularLocation>
</comment>
<dbReference type="Proteomes" id="UP001181693">
    <property type="component" value="Unassembled WGS sequence"/>
</dbReference>
<dbReference type="GO" id="GO:0016020">
    <property type="term" value="C:membrane"/>
    <property type="evidence" value="ECO:0007669"/>
    <property type="project" value="UniProtKB-SubCell"/>
</dbReference>
<reference evidence="7" key="1">
    <citation type="thesis" date="2020" institute="ProQuest LLC" country="789 East Eisenhower Parkway, Ann Arbor, MI, USA">
        <title>Comparative Genomics and Chromosome Evolution.</title>
        <authorList>
            <person name="Mudd A.B."/>
        </authorList>
    </citation>
    <scope>NUCLEOTIDE SEQUENCE</scope>
    <source>
        <strain evidence="7">1538</strain>
        <tissue evidence="7">Blood</tissue>
    </source>
</reference>
<evidence type="ECO:0000313" key="8">
    <source>
        <dbReference type="Proteomes" id="UP001181693"/>
    </source>
</evidence>
<name>A0AAV3APY1_PYXAD</name>
<feature type="transmembrane region" description="Helical" evidence="6">
    <location>
        <begin position="82"/>
        <end position="104"/>
    </location>
</feature>
<comment type="similarity">
    <text evidence="2">Belongs to the L6 tetraspanin family.</text>
</comment>
<evidence type="ECO:0000256" key="5">
    <source>
        <dbReference type="ARBA" id="ARBA00023136"/>
    </source>
</evidence>
<keyword evidence="8" id="KW-1185">Reference proteome</keyword>
<comment type="caution">
    <text evidence="7">The sequence shown here is derived from an EMBL/GenBank/DDBJ whole genome shotgun (WGS) entry which is preliminary data.</text>
</comment>